<evidence type="ECO:0000313" key="4">
    <source>
        <dbReference type="Proteomes" id="UP000697998"/>
    </source>
</evidence>
<dbReference type="PANTHER" id="PTHR38032">
    <property type="entry name" value="POLYMERASE-RELATED"/>
    <property type="match status" value="1"/>
</dbReference>
<evidence type="ECO:0000256" key="1">
    <source>
        <dbReference type="SAM" id="Coils"/>
    </source>
</evidence>
<keyword evidence="1" id="KW-0175">Coiled coil</keyword>
<gene>
    <name evidence="3" type="ORF">IPJ27_13960</name>
</gene>
<dbReference type="InterPro" id="IPR046866">
    <property type="entry name" value="FapA_N"/>
</dbReference>
<dbReference type="Proteomes" id="UP000697998">
    <property type="component" value="Unassembled WGS sequence"/>
</dbReference>
<protein>
    <submittedName>
        <fullName evidence="3">DUF342 domain-containing protein</fullName>
    </submittedName>
</protein>
<name>A0A935Q1D2_9PROT</name>
<sequence length="482" mass="52229">MRFGIDVAVVREGLELDKPERRVVARSRPCVPGKDAEIVEQAPGLRRNNAPRRLLGDRVDLRQFETRYPQVAAGIRLVKKTPRTPGLDGWDISGEPLPAPLPKDCDLESLAGPGTRINQEADGEYLLASVCGFLNIDRRSNQFSVADKIVSHEGVSVRTTGDLLLTGEVYEQHGEIQEKRVVQCRSITAYADVFGNIVSSGGVVCLKHNLVGGSASNDEGDIVVEGMASGATLTAHHGCITVRQADNCVLLGRQVVVGQATNCAIVADEVTLDVSEACTVAARAITVQIARSRRELDTVLLVLLPDLSTYAAQIAALEKKCAALDKEIAEHRSRIDALRSEKEVASYLLLAGKLRRQEVTLSAEQQVGWRRLSALVAPVLRTMSQLAEVARELDGNLNVLRSQHDEVTAAREQACSGIACTVECVEGETRVSTLLLRLADTPLSALPGKDLKARLRRTDAATRLLFTGSAGHFAWRYRPPSA</sequence>
<dbReference type="Pfam" id="PF20250">
    <property type="entry name" value="FapA_N"/>
    <property type="match status" value="1"/>
</dbReference>
<accession>A0A935Q1D2</accession>
<feature type="domain" description="Flagellar Assembly Protein A N-terminal region" evidence="2">
    <location>
        <begin position="3"/>
        <end position="137"/>
    </location>
</feature>
<dbReference type="EMBL" id="JADJMH010000013">
    <property type="protein sequence ID" value="MBK7675766.1"/>
    <property type="molecule type" value="Genomic_DNA"/>
</dbReference>
<evidence type="ECO:0000313" key="3">
    <source>
        <dbReference type="EMBL" id="MBK7675766.1"/>
    </source>
</evidence>
<feature type="coiled-coil region" evidence="1">
    <location>
        <begin position="307"/>
        <end position="341"/>
    </location>
</feature>
<reference evidence="3 4" key="1">
    <citation type="submission" date="2020-10" db="EMBL/GenBank/DDBJ databases">
        <title>Connecting structure to function with the recovery of over 1000 high-quality activated sludge metagenome-assembled genomes encoding full-length rRNA genes using long-read sequencing.</title>
        <authorList>
            <person name="Singleton C.M."/>
            <person name="Petriglieri F."/>
            <person name="Kristensen J.M."/>
            <person name="Kirkegaard R.H."/>
            <person name="Michaelsen T.Y."/>
            <person name="Andersen M.H."/>
            <person name="Karst S.M."/>
            <person name="Dueholm M.S."/>
            <person name="Nielsen P.H."/>
            <person name="Albertsen M."/>
        </authorList>
    </citation>
    <scope>NUCLEOTIDE SEQUENCE [LARGE SCALE GENOMIC DNA]</scope>
    <source>
        <strain evidence="3">EsbW_18-Q3-R4-48_BATAC.285</strain>
    </source>
</reference>
<dbReference type="InterPro" id="IPR005646">
    <property type="entry name" value="FapA"/>
</dbReference>
<evidence type="ECO:0000259" key="2">
    <source>
        <dbReference type="Pfam" id="PF20250"/>
    </source>
</evidence>
<comment type="caution">
    <text evidence="3">The sequence shown here is derived from an EMBL/GenBank/DDBJ whole genome shotgun (WGS) entry which is preliminary data.</text>
</comment>
<organism evidence="3 4">
    <name type="scientific">Candidatus Accumulibacter proximus</name>
    <dbReference type="NCBI Taxonomy" id="2954385"/>
    <lineage>
        <taxon>Bacteria</taxon>
        <taxon>Pseudomonadati</taxon>
        <taxon>Pseudomonadota</taxon>
        <taxon>Betaproteobacteria</taxon>
        <taxon>Candidatus Accumulibacter</taxon>
    </lineage>
</organism>
<dbReference type="PANTHER" id="PTHR38032:SF1">
    <property type="entry name" value="RNA-BINDING PROTEIN KHPB N-TERMINAL DOMAIN-CONTAINING PROTEIN"/>
    <property type="match status" value="1"/>
</dbReference>
<proteinExistence type="predicted"/>
<dbReference type="AlphaFoldDB" id="A0A935Q1D2"/>